<gene>
    <name evidence="1" type="ORF">PS862_01275</name>
</gene>
<dbReference type="EMBL" id="CABVII010000004">
    <property type="protein sequence ID" value="VVO69736.1"/>
    <property type="molecule type" value="Genomic_DNA"/>
</dbReference>
<evidence type="ECO:0000313" key="2">
    <source>
        <dbReference type="Proteomes" id="UP000385207"/>
    </source>
</evidence>
<dbReference type="Proteomes" id="UP000385207">
    <property type="component" value="Unassembled WGS sequence"/>
</dbReference>
<dbReference type="AlphaFoldDB" id="A0A5E7I207"/>
<protein>
    <recommendedName>
        <fullName evidence="3">DUF3892 domain-containing protein</fullName>
    </recommendedName>
</protein>
<organism evidence="1 2">
    <name type="scientific">Pseudomonas fluorescens</name>
    <dbReference type="NCBI Taxonomy" id="294"/>
    <lineage>
        <taxon>Bacteria</taxon>
        <taxon>Pseudomonadati</taxon>
        <taxon>Pseudomonadota</taxon>
        <taxon>Gammaproteobacteria</taxon>
        <taxon>Pseudomonadales</taxon>
        <taxon>Pseudomonadaceae</taxon>
        <taxon>Pseudomonas</taxon>
    </lineage>
</organism>
<proteinExistence type="predicted"/>
<accession>A0A5E7I207</accession>
<sequence length="91" mass="10109">MNDSKRIQFYVSKTKTDGESGSVISVFVCGKNESQWCWAPVEFVVQLINQGVLFNAFFKVGAGEYQVGSRIEAHEFALRTDTLESLPTATV</sequence>
<dbReference type="RefSeq" id="WP_150783505.1">
    <property type="nucleotide sequence ID" value="NZ_CABVII010000004.1"/>
</dbReference>
<reference evidence="1 2" key="1">
    <citation type="submission" date="2019-09" db="EMBL/GenBank/DDBJ databases">
        <authorList>
            <person name="Chandra G."/>
            <person name="Truman W A."/>
        </authorList>
    </citation>
    <scope>NUCLEOTIDE SEQUENCE [LARGE SCALE GENOMIC DNA]</scope>
    <source>
        <strain evidence="1">PS862</strain>
    </source>
</reference>
<evidence type="ECO:0008006" key="3">
    <source>
        <dbReference type="Google" id="ProtNLM"/>
    </source>
</evidence>
<dbReference type="OrthoDB" id="6889101at2"/>
<name>A0A5E7I207_PSEFL</name>
<evidence type="ECO:0000313" key="1">
    <source>
        <dbReference type="EMBL" id="VVO69736.1"/>
    </source>
</evidence>